<feature type="domain" description="Helix-hairpin-helix DNA-binding motif class 1" evidence="3">
    <location>
        <begin position="221"/>
        <end position="240"/>
    </location>
</feature>
<dbReference type="Proteomes" id="UP000014417">
    <property type="component" value="Unassembled WGS sequence"/>
</dbReference>
<dbReference type="SUPFAM" id="SSF142984">
    <property type="entry name" value="Nqo1 middle domain-like"/>
    <property type="match status" value="1"/>
</dbReference>
<feature type="region of interest" description="Disordered" evidence="1">
    <location>
        <begin position="188"/>
        <end position="210"/>
    </location>
</feature>
<keyword evidence="2" id="KW-0812">Transmembrane</keyword>
<dbReference type="InterPro" id="IPR010994">
    <property type="entry name" value="RuvA_2-like"/>
</dbReference>
<dbReference type="Pfam" id="PF10531">
    <property type="entry name" value="SLBB"/>
    <property type="match status" value="1"/>
</dbReference>
<dbReference type="NCBIfam" id="TIGR00426">
    <property type="entry name" value="competence protein ComEA helix-hairpin-helix repeat region"/>
    <property type="match status" value="1"/>
</dbReference>
<name>S2W0P9_9ACTN</name>
<dbReference type="GO" id="GO:0006281">
    <property type="term" value="P:DNA repair"/>
    <property type="evidence" value="ECO:0007669"/>
    <property type="project" value="InterPro"/>
</dbReference>
<feature type="transmembrane region" description="Helical" evidence="2">
    <location>
        <begin position="80"/>
        <end position="99"/>
    </location>
</feature>
<evidence type="ECO:0000259" key="3">
    <source>
        <dbReference type="SMART" id="SM00278"/>
    </source>
</evidence>
<dbReference type="PANTHER" id="PTHR21180">
    <property type="entry name" value="ENDONUCLEASE/EXONUCLEASE/PHOSPHATASE FAMILY DOMAIN-CONTAINING PROTEIN 1"/>
    <property type="match status" value="1"/>
</dbReference>
<dbReference type="Gene3D" id="3.10.560.10">
    <property type="entry name" value="Outer membrane lipoprotein wza domain like"/>
    <property type="match status" value="1"/>
</dbReference>
<sequence>MLENSDDLDRRLSELVSGERPPGSARRAMFANVNEYTQSEQDYKVDADLRYEEKLNEKYVEPPKPASIKDKIVEVSRKNLLALIAAGAIAVLFVVAQLGRSSAAQLPETEDRTTPVIVETPEPSPSRQPLVVHVIGAVNNPGVVEVPEGSRVVTAIEAAGGVTDDANLGELNLAMPISDGVQIFVSSGSDSSEVRTGKAAEGGTQAEGSAGKINLNTASQSELEQLPGVGPVTASAIVEWRTKNGKFSSPEQLQEIDGIGPKSFAKLSEKVCV</sequence>
<protein>
    <submittedName>
        <fullName evidence="4">ComEA protein</fullName>
    </submittedName>
</protein>
<evidence type="ECO:0000256" key="2">
    <source>
        <dbReference type="SAM" id="Phobius"/>
    </source>
</evidence>
<evidence type="ECO:0000256" key="1">
    <source>
        <dbReference type="SAM" id="MobiDB-lite"/>
    </source>
</evidence>
<dbReference type="GO" id="GO:0015627">
    <property type="term" value="C:type II protein secretion system complex"/>
    <property type="evidence" value="ECO:0007669"/>
    <property type="project" value="TreeGrafter"/>
</dbReference>
<dbReference type="InterPro" id="IPR004509">
    <property type="entry name" value="Competence_ComEA_HhH"/>
</dbReference>
<organism evidence="4 5">
    <name type="scientific">Propionimicrobium lymphophilum ACS-093-V-SCH5</name>
    <dbReference type="NCBI Taxonomy" id="883161"/>
    <lineage>
        <taxon>Bacteria</taxon>
        <taxon>Bacillati</taxon>
        <taxon>Actinomycetota</taxon>
        <taxon>Actinomycetes</taxon>
        <taxon>Propionibacteriales</taxon>
        <taxon>Propionibacteriaceae</taxon>
        <taxon>Propionimicrobium</taxon>
    </lineage>
</organism>
<proteinExistence type="predicted"/>
<dbReference type="InterPro" id="IPR003583">
    <property type="entry name" value="Hlx-hairpin-Hlx_DNA-bd_motif"/>
</dbReference>
<dbReference type="PANTHER" id="PTHR21180:SF32">
    <property type="entry name" value="ENDONUCLEASE_EXONUCLEASE_PHOSPHATASE FAMILY DOMAIN-CONTAINING PROTEIN 1"/>
    <property type="match status" value="1"/>
</dbReference>
<keyword evidence="2" id="KW-1133">Transmembrane helix</keyword>
<dbReference type="SMART" id="SM00278">
    <property type="entry name" value="HhH1"/>
    <property type="match status" value="2"/>
</dbReference>
<keyword evidence="5" id="KW-1185">Reference proteome</keyword>
<dbReference type="OrthoDB" id="9758724at2"/>
<dbReference type="Pfam" id="PF12836">
    <property type="entry name" value="HHH_3"/>
    <property type="match status" value="1"/>
</dbReference>
<keyword evidence="2" id="KW-0472">Membrane</keyword>
<evidence type="ECO:0000313" key="5">
    <source>
        <dbReference type="Proteomes" id="UP000014417"/>
    </source>
</evidence>
<dbReference type="HOGENOM" id="CLU_052011_1_1_11"/>
<dbReference type="EMBL" id="AGZR01000009">
    <property type="protein sequence ID" value="EPD31940.1"/>
    <property type="molecule type" value="Genomic_DNA"/>
</dbReference>
<gene>
    <name evidence="4" type="ORF">HMPREF9306_01497</name>
</gene>
<dbReference type="GO" id="GO:0003677">
    <property type="term" value="F:DNA binding"/>
    <property type="evidence" value="ECO:0007669"/>
    <property type="project" value="InterPro"/>
</dbReference>
<dbReference type="InterPro" id="IPR051675">
    <property type="entry name" value="Endo/Exo/Phosphatase_dom_1"/>
</dbReference>
<evidence type="ECO:0000313" key="4">
    <source>
        <dbReference type="EMBL" id="EPD31940.1"/>
    </source>
</evidence>
<reference evidence="4 5" key="1">
    <citation type="submission" date="2013-04" db="EMBL/GenBank/DDBJ databases">
        <title>The Genome Sequence of Propionimicrobium lymphophilum ACS-093-V-SCH5.</title>
        <authorList>
            <consortium name="The Broad Institute Genomics Platform"/>
            <person name="Earl A."/>
            <person name="Ward D."/>
            <person name="Feldgarden M."/>
            <person name="Gevers D."/>
            <person name="Saerens B."/>
            <person name="Vaneechoutte M."/>
            <person name="Walker B."/>
            <person name="Young S."/>
            <person name="Zeng Q."/>
            <person name="Gargeya S."/>
            <person name="Fitzgerald M."/>
            <person name="Haas B."/>
            <person name="Abouelleil A."/>
            <person name="Allen A.W."/>
            <person name="Alvarado L."/>
            <person name="Arachchi H.M."/>
            <person name="Berlin A.M."/>
            <person name="Chapman S.B."/>
            <person name="Gainer-Dewar J."/>
            <person name="Goldberg J."/>
            <person name="Griggs A."/>
            <person name="Gujja S."/>
            <person name="Hansen M."/>
            <person name="Howarth C."/>
            <person name="Imamovic A."/>
            <person name="Ireland A."/>
            <person name="Larimer J."/>
            <person name="McCowan C."/>
            <person name="Murphy C."/>
            <person name="Pearson M."/>
            <person name="Poon T.W."/>
            <person name="Priest M."/>
            <person name="Roberts A."/>
            <person name="Saif S."/>
            <person name="Shea T."/>
            <person name="Sisk P."/>
            <person name="Sykes S."/>
            <person name="Wortman J."/>
            <person name="Nusbaum C."/>
            <person name="Birren B."/>
        </authorList>
    </citation>
    <scope>NUCLEOTIDE SEQUENCE [LARGE SCALE GENOMIC DNA]</scope>
    <source>
        <strain evidence="4 5">ACS-093-V-SCH5</strain>
    </source>
</reference>
<comment type="caution">
    <text evidence="4">The sequence shown here is derived from an EMBL/GenBank/DDBJ whole genome shotgun (WGS) entry which is preliminary data.</text>
</comment>
<feature type="domain" description="Helix-hairpin-helix DNA-binding motif class 1" evidence="3">
    <location>
        <begin position="251"/>
        <end position="270"/>
    </location>
</feature>
<dbReference type="STRING" id="883161.HMPREF9306_01497"/>
<dbReference type="AlphaFoldDB" id="S2W0P9"/>
<feature type="region of interest" description="Disordered" evidence="1">
    <location>
        <begin position="1"/>
        <end position="27"/>
    </location>
</feature>
<dbReference type="Gene3D" id="1.10.150.310">
    <property type="entry name" value="Tex RuvX-like domain-like"/>
    <property type="match status" value="1"/>
</dbReference>
<dbReference type="InterPro" id="IPR019554">
    <property type="entry name" value="Soluble_ligand-bd"/>
</dbReference>
<dbReference type="SUPFAM" id="SSF47781">
    <property type="entry name" value="RuvA domain 2-like"/>
    <property type="match status" value="1"/>
</dbReference>
<accession>S2W0P9</accession>
<dbReference type="GO" id="GO:0015628">
    <property type="term" value="P:protein secretion by the type II secretion system"/>
    <property type="evidence" value="ECO:0007669"/>
    <property type="project" value="TreeGrafter"/>
</dbReference>